<reference evidence="2 3" key="1">
    <citation type="submission" date="2019-03" db="EMBL/GenBank/DDBJ databases">
        <title>Rhodobacteraceae bacterium SM1902, a new member of the family Rhodobacteraceae isolated from Yantai.</title>
        <authorList>
            <person name="Sun Y."/>
        </authorList>
    </citation>
    <scope>NUCLEOTIDE SEQUENCE [LARGE SCALE GENOMIC DNA]</scope>
    <source>
        <strain evidence="2 3">SM1902</strain>
    </source>
</reference>
<evidence type="ECO:0000256" key="1">
    <source>
        <dbReference type="SAM" id="Phobius"/>
    </source>
</evidence>
<dbReference type="OrthoDB" id="8479024at2"/>
<proteinExistence type="predicted"/>
<gene>
    <name evidence="2" type="ORF">E2L05_13180</name>
</gene>
<evidence type="ECO:0000313" key="2">
    <source>
        <dbReference type="EMBL" id="TDL86444.1"/>
    </source>
</evidence>
<sequence>MTRAGHICPARRPVAFLCQKYIILRKDVEMRVILFGLEALVGICVLAALGFAVWVRIAPTDPAQWHVDPLTVSAPSFSGYYLMRPEGGQSTGPVFDMSPAELLAAFDRIALNTPHVERIAGSVDDGFVTYVARSDLWRFPDYISVRTVPAEDSGARLAVYSRLRFGSSDMGANRARLEDWIGQIRSAGA</sequence>
<keyword evidence="1" id="KW-0812">Transmembrane</keyword>
<protein>
    <submittedName>
        <fullName evidence="2">DUF1499 domain-containing protein</fullName>
    </submittedName>
</protein>
<feature type="transmembrane region" description="Helical" evidence="1">
    <location>
        <begin position="32"/>
        <end position="54"/>
    </location>
</feature>
<evidence type="ECO:0000313" key="3">
    <source>
        <dbReference type="Proteomes" id="UP000294562"/>
    </source>
</evidence>
<keyword evidence="1" id="KW-1133">Transmembrane helix</keyword>
<organism evidence="2 3">
    <name type="scientific">Meridianimarinicoccus aquatilis</name>
    <dbReference type="NCBI Taxonomy" id="2552766"/>
    <lineage>
        <taxon>Bacteria</taxon>
        <taxon>Pseudomonadati</taxon>
        <taxon>Pseudomonadota</taxon>
        <taxon>Alphaproteobacteria</taxon>
        <taxon>Rhodobacterales</taxon>
        <taxon>Paracoccaceae</taxon>
        <taxon>Meridianimarinicoccus</taxon>
    </lineage>
</organism>
<dbReference type="AlphaFoldDB" id="A0A4R6ASJ5"/>
<comment type="caution">
    <text evidence="2">The sequence shown here is derived from an EMBL/GenBank/DDBJ whole genome shotgun (WGS) entry which is preliminary data.</text>
</comment>
<dbReference type="EMBL" id="SMZO01000030">
    <property type="protein sequence ID" value="TDL86444.1"/>
    <property type="molecule type" value="Genomic_DNA"/>
</dbReference>
<dbReference type="Pfam" id="PF07386">
    <property type="entry name" value="DUF1499"/>
    <property type="match status" value="1"/>
</dbReference>
<name>A0A4R6ASJ5_9RHOB</name>
<dbReference type="InterPro" id="IPR010865">
    <property type="entry name" value="DUF1499"/>
</dbReference>
<keyword evidence="1" id="KW-0472">Membrane</keyword>
<keyword evidence="3" id="KW-1185">Reference proteome</keyword>
<dbReference type="Proteomes" id="UP000294562">
    <property type="component" value="Unassembled WGS sequence"/>
</dbReference>
<accession>A0A4R6ASJ5</accession>